<dbReference type="Pfam" id="PF01709">
    <property type="entry name" value="Transcrip_reg"/>
    <property type="match status" value="1"/>
</dbReference>
<protein>
    <submittedName>
        <fullName evidence="4">Uncharacterized protein</fullName>
    </submittedName>
</protein>
<dbReference type="InterPro" id="IPR048300">
    <property type="entry name" value="TACO1_YebC-like_2nd/3rd_dom"/>
</dbReference>
<dbReference type="PANTHER" id="PTHR12532">
    <property type="entry name" value="TRANSLATIONAL ACTIVATOR OF CYTOCHROME C OXIDASE 1"/>
    <property type="match status" value="1"/>
</dbReference>
<dbReference type="Gene3D" id="3.30.70.980">
    <property type="match status" value="2"/>
</dbReference>
<reference evidence="4 5" key="1">
    <citation type="submission" date="2024-01" db="EMBL/GenBank/DDBJ databases">
        <authorList>
            <person name="Allen C."/>
            <person name="Tagirdzhanova G."/>
        </authorList>
    </citation>
    <scope>NUCLEOTIDE SEQUENCE [LARGE SCALE GENOMIC DNA]</scope>
</reference>
<evidence type="ECO:0000313" key="5">
    <source>
        <dbReference type="Proteomes" id="UP001642406"/>
    </source>
</evidence>
<dbReference type="EMBL" id="CAWUHC010000041">
    <property type="protein sequence ID" value="CAK7223008.1"/>
    <property type="molecule type" value="Genomic_DNA"/>
</dbReference>
<dbReference type="InterPro" id="IPR017856">
    <property type="entry name" value="Integrase-like_N"/>
</dbReference>
<dbReference type="Proteomes" id="UP001642406">
    <property type="component" value="Unassembled WGS sequence"/>
</dbReference>
<dbReference type="SUPFAM" id="SSF75625">
    <property type="entry name" value="YebC-like"/>
    <property type="match status" value="1"/>
</dbReference>
<accession>A0ABP0BTS1</accession>
<evidence type="ECO:0000259" key="2">
    <source>
        <dbReference type="Pfam" id="PF01709"/>
    </source>
</evidence>
<dbReference type="InterPro" id="IPR002876">
    <property type="entry name" value="Transcrip_reg_TACO1-like"/>
</dbReference>
<dbReference type="Pfam" id="PF20772">
    <property type="entry name" value="TACO1_YebC_N"/>
    <property type="match status" value="1"/>
</dbReference>
<proteinExistence type="inferred from homology"/>
<dbReference type="InterPro" id="IPR049083">
    <property type="entry name" value="TACO1_YebC_N"/>
</dbReference>
<organism evidence="4 5">
    <name type="scientific">Sporothrix bragantina</name>
    <dbReference type="NCBI Taxonomy" id="671064"/>
    <lineage>
        <taxon>Eukaryota</taxon>
        <taxon>Fungi</taxon>
        <taxon>Dikarya</taxon>
        <taxon>Ascomycota</taxon>
        <taxon>Pezizomycotina</taxon>
        <taxon>Sordariomycetes</taxon>
        <taxon>Sordariomycetidae</taxon>
        <taxon>Ophiostomatales</taxon>
        <taxon>Ophiostomataceae</taxon>
        <taxon>Sporothrix</taxon>
    </lineage>
</organism>
<comment type="caution">
    <text evidence="4">The sequence shown here is derived from an EMBL/GenBank/DDBJ whole genome shotgun (WGS) entry which is preliminary data.</text>
</comment>
<evidence type="ECO:0000259" key="3">
    <source>
        <dbReference type="Pfam" id="PF20772"/>
    </source>
</evidence>
<comment type="similarity">
    <text evidence="1">Belongs to the TACO1 family.</text>
</comment>
<evidence type="ECO:0000313" key="4">
    <source>
        <dbReference type="EMBL" id="CAK7223008.1"/>
    </source>
</evidence>
<keyword evidence="5" id="KW-1185">Reference proteome</keyword>
<feature type="domain" description="TACO1/YebC-like N-terminal" evidence="3">
    <location>
        <begin position="43"/>
        <end position="114"/>
    </location>
</feature>
<dbReference type="InterPro" id="IPR026564">
    <property type="entry name" value="Transcrip_reg_TACO1-like_dom3"/>
</dbReference>
<dbReference type="PANTHER" id="PTHR12532:SF0">
    <property type="entry name" value="TRANSLATIONAL ACTIVATOR OF CYTOCHROME C OXIDASE 1"/>
    <property type="match status" value="1"/>
</dbReference>
<name>A0ABP0BTS1_9PEZI</name>
<feature type="domain" description="TACO1/YebC-like second and third" evidence="2">
    <location>
        <begin position="122"/>
        <end position="295"/>
    </location>
</feature>
<dbReference type="Gene3D" id="1.10.10.200">
    <property type="match status" value="1"/>
</dbReference>
<evidence type="ECO:0000256" key="1">
    <source>
        <dbReference type="ARBA" id="ARBA00008724"/>
    </source>
</evidence>
<gene>
    <name evidence="4" type="ORF">SBRCBS47491_005058</name>
</gene>
<sequence length="314" mass="34166">MPPATSVSMAGLRQTVPATWTRFACAQCRRTLATTPAVASGHNRWSKIRHEKGAADLKKTALRTGFTKNLTLYSQLYGPDPNMNAQLASVMQNAKKAGVPKAVIEAAIARGQGKSADGARLDNVTYEIMMPPSVALIVDLETESKARALQDLNSIIRRKGGNMTSTKFFFTHRGRVILAPAEKEGEETPEVTVDDILEDAIEAGAEDVESDEEGQIVVWTAPLQTNAVVTAVEEDRFKAKLSVISADTIWAYNEETQAPLGDSSGGQSLVEQRKLLELVAAFRAYADVRAIYSNVAQGEASDEIWQQLAQDLDW</sequence>
<dbReference type="InterPro" id="IPR029072">
    <property type="entry name" value="YebC-like"/>
</dbReference>